<protein>
    <submittedName>
        <fullName evidence="1">Uncharacterized protein</fullName>
    </submittedName>
</protein>
<proteinExistence type="predicted"/>
<keyword evidence="2" id="KW-1185">Reference proteome</keyword>
<evidence type="ECO:0000313" key="1">
    <source>
        <dbReference type="EMBL" id="KAJ3655297.1"/>
    </source>
</evidence>
<dbReference type="AlphaFoldDB" id="A0AA38MG46"/>
<evidence type="ECO:0000313" key="2">
    <source>
        <dbReference type="Proteomes" id="UP001168821"/>
    </source>
</evidence>
<organism evidence="1 2">
    <name type="scientific">Zophobas morio</name>
    <dbReference type="NCBI Taxonomy" id="2755281"/>
    <lineage>
        <taxon>Eukaryota</taxon>
        <taxon>Metazoa</taxon>
        <taxon>Ecdysozoa</taxon>
        <taxon>Arthropoda</taxon>
        <taxon>Hexapoda</taxon>
        <taxon>Insecta</taxon>
        <taxon>Pterygota</taxon>
        <taxon>Neoptera</taxon>
        <taxon>Endopterygota</taxon>
        <taxon>Coleoptera</taxon>
        <taxon>Polyphaga</taxon>
        <taxon>Cucujiformia</taxon>
        <taxon>Tenebrionidae</taxon>
        <taxon>Zophobas</taxon>
    </lineage>
</organism>
<name>A0AA38MG46_9CUCU</name>
<gene>
    <name evidence="1" type="ORF">Zmor_014432</name>
</gene>
<dbReference type="Proteomes" id="UP001168821">
    <property type="component" value="Unassembled WGS sequence"/>
</dbReference>
<sequence length="105" mass="11809">MVPSRKVPKIPLFTRSVTPTLLAYLGPTTIVCCLSIGHPTNPYIVNYGLPTHRSLILQHSIDINQYGQLVSAPLIFLTRILSRHRWSLPKIFLDVATQFNKITNA</sequence>
<comment type="caution">
    <text evidence="1">The sequence shown here is derived from an EMBL/GenBank/DDBJ whole genome shotgun (WGS) entry which is preliminary data.</text>
</comment>
<accession>A0AA38MG46</accession>
<reference evidence="1" key="1">
    <citation type="journal article" date="2023" name="G3 (Bethesda)">
        <title>Whole genome assemblies of Zophobas morio and Tenebrio molitor.</title>
        <authorList>
            <person name="Kaur S."/>
            <person name="Stinson S.A."/>
            <person name="diCenzo G.C."/>
        </authorList>
    </citation>
    <scope>NUCLEOTIDE SEQUENCE</scope>
    <source>
        <strain evidence="1">QUZm001</strain>
    </source>
</reference>
<dbReference type="EMBL" id="JALNTZ010000004">
    <property type="protein sequence ID" value="KAJ3655297.1"/>
    <property type="molecule type" value="Genomic_DNA"/>
</dbReference>